<sequence>MSNWICIDFGTCNSAAAIEIDGAPKLVSPNNLPFFPTVACVLSKDNIVVGQSAEMFRTKCPEHFLQEFKLDIDKELDCNGADYRRVVAAFLKYIKSSAEIENNNTPLDKALITIPAMYTNADKRKEVMRLAALDAGFSEVEFMREPQAAAYHYAYINGSAAAGLSLIYDLGGGTFDPTLIDMTKVNNPVLWGGDVGVKCGGQFFDAAIYKEAQRCAKNMGKPLIRDERLKDYVACRKLKEDLSAQLSSTTLLSNNEYFTLSREELRVLITDRLRLTFDACNTLISTSDKSWDDIERILLVGGSTSMPIVSDMLGKHLASYNANDVRIVRSMKGMNGEYNHKYAVCLGGIAYITKMVFKRSEREEEKVGVVICGNRVCQLKEGTNTFGRANGCDFIFDDPAMSREHFVIDVSCDINGHYEYLLTTMSTSKATTVGILSLDLRYPFTPKNTMLEDGMVIVAGRTKFSMKRIMK</sequence>
<dbReference type="RefSeq" id="WP_118221394.1">
    <property type="nucleotide sequence ID" value="NZ_JADNIJ010000011.1"/>
</dbReference>
<dbReference type="GO" id="GO:0140662">
    <property type="term" value="F:ATP-dependent protein folding chaperone"/>
    <property type="evidence" value="ECO:0007669"/>
    <property type="project" value="InterPro"/>
</dbReference>
<organism evidence="5 6">
    <name type="scientific">Bacteroides intestinalis</name>
    <dbReference type="NCBI Taxonomy" id="329854"/>
    <lineage>
        <taxon>Bacteria</taxon>
        <taxon>Pseudomonadati</taxon>
        <taxon>Bacteroidota</taxon>
        <taxon>Bacteroidia</taxon>
        <taxon>Bacteroidales</taxon>
        <taxon>Bacteroidaceae</taxon>
        <taxon>Bacteroides</taxon>
    </lineage>
</organism>
<dbReference type="CDD" id="cd00060">
    <property type="entry name" value="FHA"/>
    <property type="match status" value="1"/>
</dbReference>
<dbReference type="InterPro" id="IPR018181">
    <property type="entry name" value="Heat_shock_70_CS"/>
</dbReference>
<dbReference type="PANTHER" id="PTHR19375">
    <property type="entry name" value="HEAT SHOCK PROTEIN 70KDA"/>
    <property type="match status" value="1"/>
</dbReference>
<dbReference type="Gene3D" id="2.60.200.20">
    <property type="match status" value="1"/>
</dbReference>
<dbReference type="Gene3D" id="3.90.640.10">
    <property type="entry name" value="Actin, Chain A, domain 4"/>
    <property type="match status" value="1"/>
</dbReference>
<proteinExistence type="inferred from homology"/>
<dbReference type="InterPro" id="IPR013126">
    <property type="entry name" value="Hsp_70_fam"/>
</dbReference>
<evidence type="ECO:0000313" key="5">
    <source>
        <dbReference type="EMBL" id="RHE93794.1"/>
    </source>
</evidence>
<protein>
    <submittedName>
        <fullName evidence="5">FHA domain-containing protein</fullName>
    </submittedName>
</protein>
<dbReference type="Pfam" id="PF00012">
    <property type="entry name" value="HSP70"/>
    <property type="match status" value="1"/>
</dbReference>
<dbReference type="InterPro" id="IPR000253">
    <property type="entry name" value="FHA_dom"/>
</dbReference>
<keyword evidence="2" id="KW-0547">Nucleotide-binding</keyword>
<name>A0A414LGP0_9BACE</name>
<dbReference type="InterPro" id="IPR008984">
    <property type="entry name" value="SMAD_FHA_dom_sf"/>
</dbReference>
<dbReference type="AlphaFoldDB" id="A0A414LGP0"/>
<evidence type="ECO:0000256" key="1">
    <source>
        <dbReference type="ARBA" id="ARBA00007381"/>
    </source>
</evidence>
<gene>
    <name evidence="5" type="ORF">DW712_06965</name>
</gene>
<evidence type="ECO:0000256" key="2">
    <source>
        <dbReference type="ARBA" id="ARBA00022741"/>
    </source>
</evidence>
<reference evidence="5 6" key="1">
    <citation type="submission" date="2018-08" db="EMBL/GenBank/DDBJ databases">
        <title>A genome reference for cultivated species of the human gut microbiota.</title>
        <authorList>
            <person name="Zou Y."/>
            <person name="Xue W."/>
            <person name="Luo G."/>
        </authorList>
    </citation>
    <scope>NUCLEOTIDE SEQUENCE [LARGE SCALE GENOMIC DNA]</scope>
    <source>
        <strain evidence="5 6">AM27-17</strain>
    </source>
</reference>
<evidence type="ECO:0000313" key="6">
    <source>
        <dbReference type="Proteomes" id="UP000285650"/>
    </source>
</evidence>
<dbReference type="GO" id="GO:0005524">
    <property type="term" value="F:ATP binding"/>
    <property type="evidence" value="ECO:0007669"/>
    <property type="project" value="UniProtKB-KW"/>
</dbReference>
<dbReference type="Pfam" id="PF00498">
    <property type="entry name" value="FHA"/>
    <property type="match status" value="1"/>
</dbReference>
<keyword evidence="3" id="KW-0067">ATP-binding</keyword>
<comment type="similarity">
    <text evidence="1">Belongs to the heat shock protein 70 family.</text>
</comment>
<dbReference type="SUPFAM" id="SSF49879">
    <property type="entry name" value="SMAD/FHA domain"/>
    <property type="match status" value="1"/>
</dbReference>
<dbReference type="PROSITE" id="PS00329">
    <property type="entry name" value="HSP70_2"/>
    <property type="match status" value="1"/>
</dbReference>
<dbReference type="Gene3D" id="3.30.420.40">
    <property type="match status" value="2"/>
</dbReference>
<evidence type="ECO:0000256" key="3">
    <source>
        <dbReference type="ARBA" id="ARBA00022840"/>
    </source>
</evidence>
<evidence type="ECO:0000259" key="4">
    <source>
        <dbReference type="PROSITE" id="PS50006"/>
    </source>
</evidence>
<comment type="caution">
    <text evidence="5">The sequence shown here is derived from an EMBL/GenBank/DDBJ whole genome shotgun (WGS) entry which is preliminary data.</text>
</comment>
<dbReference type="InterPro" id="IPR043129">
    <property type="entry name" value="ATPase_NBD"/>
</dbReference>
<dbReference type="SUPFAM" id="SSF53067">
    <property type="entry name" value="Actin-like ATPase domain"/>
    <property type="match status" value="2"/>
</dbReference>
<accession>A0A414LGP0</accession>
<dbReference type="PRINTS" id="PR00301">
    <property type="entry name" value="HEATSHOCK70"/>
</dbReference>
<dbReference type="PROSITE" id="PS50006">
    <property type="entry name" value="FHA_DOMAIN"/>
    <property type="match status" value="1"/>
</dbReference>
<dbReference type="EMBL" id="QSKV01000003">
    <property type="protein sequence ID" value="RHE93794.1"/>
    <property type="molecule type" value="Genomic_DNA"/>
</dbReference>
<dbReference type="Proteomes" id="UP000285650">
    <property type="component" value="Unassembled WGS sequence"/>
</dbReference>
<feature type="domain" description="FHA" evidence="4">
    <location>
        <begin position="384"/>
        <end position="438"/>
    </location>
</feature>